<dbReference type="AlphaFoldDB" id="A0AAJ8DY01"/>
<dbReference type="GeneID" id="84590661"/>
<dbReference type="VEuPathDB" id="FungiDB:An03g02460"/>
<dbReference type="KEGG" id="ang:An03g02460"/>
<evidence type="ECO:0000313" key="1">
    <source>
        <dbReference type="RefSeq" id="XP_059600273.1"/>
    </source>
</evidence>
<reference evidence="1" key="2">
    <citation type="submission" date="2025-08" db="UniProtKB">
        <authorList>
            <consortium name="RefSeq"/>
        </authorList>
    </citation>
    <scope>IDENTIFICATION</scope>
</reference>
<dbReference type="RefSeq" id="XP_059600273.1">
    <property type="nucleotide sequence ID" value="XM_059746970.1"/>
</dbReference>
<proteinExistence type="predicted"/>
<protein>
    <submittedName>
        <fullName evidence="1">Uncharacterized protein</fullName>
    </submittedName>
</protein>
<accession>A0AAJ8DY01</accession>
<name>A0AAJ8DY01_ASPNG</name>
<sequence>MGTNFRRFSLKVYLQYEYVSWKNMEQRHRPIASLGGKASKQILRCRLPMILKIQREKDLGWLMRAKYEVVPLKILHLISIGAIFQVISVETDTKEPSGVKDSCRPVGRRRYFLTTM</sequence>
<organism evidence="1">
    <name type="scientific">Aspergillus niger</name>
    <dbReference type="NCBI Taxonomy" id="5061"/>
    <lineage>
        <taxon>Eukaryota</taxon>
        <taxon>Fungi</taxon>
        <taxon>Dikarya</taxon>
        <taxon>Ascomycota</taxon>
        <taxon>Pezizomycotina</taxon>
        <taxon>Eurotiomycetes</taxon>
        <taxon>Eurotiomycetidae</taxon>
        <taxon>Eurotiales</taxon>
        <taxon>Aspergillaceae</taxon>
        <taxon>Aspergillus</taxon>
        <taxon>Aspergillus subgen. Circumdati</taxon>
    </lineage>
</organism>
<reference evidence="1" key="1">
    <citation type="submission" date="2025-02" db="EMBL/GenBank/DDBJ databases">
        <authorList>
            <consortium name="NCBI Genome Project"/>
        </authorList>
    </citation>
    <scope>NUCLEOTIDE SEQUENCE</scope>
</reference>
<gene>
    <name evidence="1" type="ORF">An03g02460</name>
</gene>